<feature type="signal peptide" evidence="1">
    <location>
        <begin position="1"/>
        <end position="21"/>
    </location>
</feature>
<evidence type="ECO:0000256" key="1">
    <source>
        <dbReference type="SAM" id="SignalP"/>
    </source>
</evidence>
<evidence type="ECO:0000313" key="2">
    <source>
        <dbReference type="EMBL" id="AJI52945.1"/>
    </source>
</evidence>
<dbReference type="AlphaFoldDB" id="A0A0B6CVW4"/>
<keyword evidence="1" id="KW-0732">Signal</keyword>
<protein>
    <submittedName>
        <fullName evidence="2">Uncharacterized protein</fullName>
    </submittedName>
</protein>
<dbReference type="OrthoDB" id="8591827at2"/>
<accession>A0A0B6CVW4</accession>
<sequence length="109" mass="11281">MKKIPLTIALTASMSFGIALAEEAKAPVTQVQDSSESSPIAQGEGKCASGKCGSLKKFGVVDVDADEQDGKLVRARDGNCGTKVCKAYGKQDKKEIAQLGKCSNGVCGQ</sequence>
<name>A0A0B6CVW4_9GAMM</name>
<dbReference type="STRING" id="28110.KU46_1846"/>
<dbReference type="KEGG" id="fpz:LA55_1380"/>
<feature type="chain" id="PRO_5002120228" evidence="1">
    <location>
        <begin position="22"/>
        <end position="109"/>
    </location>
</feature>
<evidence type="ECO:0000313" key="3">
    <source>
        <dbReference type="Proteomes" id="UP000031830"/>
    </source>
</evidence>
<organism evidence="2 3">
    <name type="scientific">Francisella philomiragia</name>
    <dbReference type="NCBI Taxonomy" id="28110"/>
    <lineage>
        <taxon>Bacteria</taxon>
        <taxon>Pseudomonadati</taxon>
        <taxon>Pseudomonadota</taxon>
        <taxon>Gammaproteobacteria</taxon>
        <taxon>Thiotrichales</taxon>
        <taxon>Francisellaceae</taxon>
        <taxon>Francisella</taxon>
    </lineage>
</organism>
<gene>
    <name evidence="2" type="ORF">LA55_1380</name>
</gene>
<reference evidence="2 3" key="1">
    <citation type="journal article" date="2015" name="Genome Announc.">
        <title>Genome sequencing of 18 francisella strains to aid in assay development and testing.</title>
        <authorList>
            <person name="Johnson S.L."/>
            <person name="Daligault H.E."/>
            <person name="Davenport K.W."/>
            <person name="Coyne S.R."/>
            <person name="Frey K.G."/>
            <person name="Koroleva G.I."/>
            <person name="Broomall S.M."/>
            <person name="Bishop-Lilly K.A."/>
            <person name="Bruce D.C."/>
            <person name="Chertkov O."/>
            <person name="Freitas T."/>
            <person name="Jaissle J."/>
            <person name="Ladner J.T."/>
            <person name="Rosenzweig C.N."/>
            <person name="Gibbons H.S."/>
            <person name="Palacios G.F."/>
            <person name="Redden C.L."/>
            <person name="Xu Y."/>
            <person name="Minogue T.D."/>
            <person name="Chain P.S."/>
        </authorList>
    </citation>
    <scope>NUCLEOTIDE SEQUENCE [LARGE SCALE GENOMIC DNA]</scope>
    <source>
        <strain evidence="2 3">GA01-2794</strain>
    </source>
</reference>
<dbReference type="RefSeq" id="WP_044526486.1">
    <property type="nucleotide sequence ID" value="NZ_CP009440.1"/>
</dbReference>
<dbReference type="EMBL" id="CP009440">
    <property type="protein sequence ID" value="AJI52945.1"/>
    <property type="molecule type" value="Genomic_DNA"/>
</dbReference>
<dbReference type="Proteomes" id="UP000031830">
    <property type="component" value="Chromosome"/>
</dbReference>
<proteinExistence type="predicted"/>